<dbReference type="InterPro" id="IPR002734">
    <property type="entry name" value="RibDG_C"/>
</dbReference>
<evidence type="ECO:0000259" key="1">
    <source>
        <dbReference type="Pfam" id="PF01872"/>
    </source>
</evidence>
<dbReference type="RefSeq" id="WP_151540620.1">
    <property type="nucleotide sequence ID" value="NZ_WBMR01000033.1"/>
</dbReference>
<reference evidence="2 3" key="1">
    <citation type="submission" date="2019-09" db="EMBL/GenBank/DDBJ databases">
        <title>Actinomadura physcomitrii sp. nov., a novel actinomycete isolated from moss [Physcomitrium sphaericum (Ludw) Fuernr].</title>
        <authorList>
            <person name="Liu C."/>
            <person name="Zhuang X."/>
        </authorList>
    </citation>
    <scope>NUCLEOTIDE SEQUENCE [LARGE SCALE GENOMIC DNA]</scope>
    <source>
        <strain evidence="2 3">CYP1-1B</strain>
    </source>
</reference>
<name>A0A6L3VUT6_9ACTN</name>
<dbReference type="OrthoDB" id="7342392at2"/>
<evidence type="ECO:0000313" key="2">
    <source>
        <dbReference type="EMBL" id="KAB2382251.1"/>
    </source>
</evidence>
<proteinExistence type="predicted"/>
<dbReference type="Pfam" id="PF01872">
    <property type="entry name" value="RibD_C"/>
    <property type="match status" value="1"/>
</dbReference>
<comment type="caution">
    <text evidence="2">The sequence shown here is derived from an EMBL/GenBank/DDBJ whole genome shotgun (WGS) entry which is preliminary data.</text>
</comment>
<dbReference type="GO" id="GO:0009231">
    <property type="term" value="P:riboflavin biosynthetic process"/>
    <property type="evidence" value="ECO:0007669"/>
    <property type="project" value="InterPro"/>
</dbReference>
<sequence>MRELMVDMFSTVDGFGGGGPKPKAYWGYEGPGLFEWIHGQLAQEHVTLMGAETYRQMAEIVATGDDPTFPRMTELPKVVFSKTLKPPLTWANTMLIDEPLETAVPRLKAMDDGLPMRTIGSPSLVRSLFRHGLVDRVRVMLFPMIHGAEGEGPVFAELPALAMDLTGTTVIDDRLVLLDYRVTGDESLE</sequence>
<keyword evidence="3" id="KW-1185">Reference proteome</keyword>
<evidence type="ECO:0000313" key="3">
    <source>
        <dbReference type="Proteomes" id="UP000483004"/>
    </source>
</evidence>
<dbReference type="Gene3D" id="3.40.430.10">
    <property type="entry name" value="Dihydrofolate Reductase, subunit A"/>
    <property type="match status" value="1"/>
</dbReference>
<gene>
    <name evidence="2" type="ORF">F9B16_14765</name>
</gene>
<dbReference type="AlphaFoldDB" id="A0A6L3VUT6"/>
<dbReference type="InterPro" id="IPR024072">
    <property type="entry name" value="DHFR-like_dom_sf"/>
</dbReference>
<organism evidence="2 3">
    <name type="scientific">Actinomadura montaniterrae</name>
    <dbReference type="NCBI Taxonomy" id="1803903"/>
    <lineage>
        <taxon>Bacteria</taxon>
        <taxon>Bacillati</taxon>
        <taxon>Actinomycetota</taxon>
        <taxon>Actinomycetes</taxon>
        <taxon>Streptosporangiales</taxon>
        <taxon>Thermomonosporaceae</taxon>
        <taxon>Actinomadura</taxon>
    </lineage>
</organism>
<accession>A0A6L3VUT6</accession>
<protein>
    <submittedName>
        <fullName evidence="2">Dihydrofolate reductase family protein</fullName>
    </submittedName>
</protein>
<feature type="domain" description="Bacterial bifunctional deaminase-reductase C-terminal" evidence="1">
    <location>
        <begin position="4"/>
        <end position="177"/>
    </location>
</feature>
<dbReference type="SUPFAM" id="SSF53597">
    <property type="entry name" value="Dihydrofolate reductase-like"/>
    <property type="match status" value="1"/>
</dbReference>
<dbReference type="EMBL" id="WBMR01000033">
    <property type="protein sequence ID" value="KAB2382251.1"/>
    <property type="molecule type" value="Genomic_DNA"/>
</dbReference>
<dbReference type="GO" id="GO:0008703">
    <property type="term" value="F:5-amino-6-(5-phosphoribosylamino)uracil reductase activity"/>
    <property type="evidence" value="ECO:0007669"/>
    <property type="project" value="InterPro"/>
</dbReference>
<dbReference type="Proteomes" id="UP000483004">
    <property type="component" value="Unassembled WGS sequence"/>
</dbReference>